<dbReference type="Gene3D" id="3.30.565.10">
    <property type="entry name" value="Histidine kinase-like ATPase, C-terminal domain"/>
    <property type="match status" value="1"/>
</dbReference>
<keyword evidence="14" id="KW-0472">Membrane</keyword>
<dbReference type="CDD" id="cd17546">
    <property type="entry name" value="REC_hyHK_CKI1_RcsC-like"/>
    <property type="match status" value="1"/>
</dbReference>
<evidence type="ECO:0000256" key="9">
    <source>
        <dbReference type="ARBA" id="ARBA00022777"/>
    </source>
</evidence>
<dbReference type="PANTHER" id="PTHR45339:SF1">
    <property type="entry name" value="HYBRID SIGNAL TRANSDUCTION HISTIDINE KINASE J"/>
    <property type="match status" value="1"/>
</dbReference>
<evidence type="ECO:0000256" key="16">
    <source>
        <dbReference type="ARBA" id="ARBA00068150"/>
    </source>
</evidence>
<reference evidence="17" key="1">
    <citation type="journal article" date="2015" name="BMC Genomics">
        <title>Genome mining reveals unlocked bioactive potential of marine Gram-negative bacteria.</title>
        <authorList>
            <person name="Machado H."/>
            <person name="Sonnenschein E.C."/>
            <person name="Melchiorsen J."/>
            <person name="Gram L."/>
        </authorList>
    </citation>
    <scope>NUCLEOTIDE SEQUENCE</scope>
    <source>
        <strain evidence="17">S2052</strain>
    </source>
</reference>
<keyword evidence="4" id="KW-1003">Cell membrane</keyword>
<evidence type="ECO:0000256" key="1">
    <source>
        <dbReference type="ARBA" id="ARBA00000085"/>
    </source>
</evidence>
<comment type="subunit">
    <text evidence="15">At low DSF concentrations, interacts with RpfF.</text>
</comment>
<dbReference type="Pfam" id="PF02518">
    <property type="entry name" value="HATPase_c"/>
    <property type="match status" value="1"/>
</dbReference>
<evidence type="ECO:0000256" key="14">
    <source>
        <dbReference type="ARBA" id="ARBA00023136"/>
    </source>
</evidence>
<dbReference type="SUPFAM" id="SSF47384">
    <property type="entry name" value="Homodimeric domain of signal transducing histidine kinase"/>
    <property type="match status" value="1"/>
</dbReference>
<evidence type="ECO:0000256" key="4">
    <source>
        <dbReference type="ARBA" id="ARBA00022475"/>
    </source>
</evidence>
<keyword evidence="6" id="KW-0808">Transferase</keyword>
<keyword evidence="9 17" id="KW-0418">Kinase</keyword>
<dbReference type="FunFam" id="1.10.287.130:FF:000002">
    <property type="entry name" value="Two-component osmosensing histidine kinase"/>
    <property type="match status" value="1"/>
</dbReference>
<dbReference type="InterPro" id="IPR011006">
    <property type="entry name" value="CheY-like_superfamily"/>
</dbReference>
<dbReference type="CDD" id="cd16922">
    <property type="entry name" value="HATPase_EvgS-ArcB-TorS-like"/>
    <property type="match status" value="1"/>
</dbReference>
<dbReference type="Pfam" id="PF00512">
    <property type="entry name" value="HisKA"/>
    <property type="match status" value="1"/>
</dbReference>
<gene>
    <name evidence="17" type="ORF">TW71_06805</name>
</gene>
<dbReference type="InterPro" id="IPR036890">
    <property type="entry name" value="HATPase_C_sf"/>
</dbReference>
<dbReference type="GO" id="GO:0005524">
    <property type="term" value="F:ATP binding"/>
    <property type="evidence" value="ECO:0007669"/>
    <property type="project" value="UniProtKB-KW"/>
</dbReference>
<evidence type="ECO:0000256" key="12">
    <source>
        <dbReference type="ARBA" id="ARBA00022989"/>
    </source>
</evidence>
<comment type="caution">
    <text evidence="17">The sequence shown here is derived from an EMBL/GenBank/DDBJ whole genome shotgun (WGS) entry which is preliminary data.</text>
</comment>
<dbReference type="EC" id="2.7.13.3" evidence="3"/>
<keyword evidence="7" id="KW-0812">Transmembrane</keyword>
<dbReference type="InterPro" id="IPR005467">
    <property type="entry name" value="His_kinase_dom"/>
</dbReference>
<evidence type="ECO:0000313" key="17">
    <source>
        <dbReference type="EMBL" id="KJY75752.1"/>
    </source>
</evidence>
<dbReference type="Pfam" id="PF00072">
    <property type="entry name" value="Response_reg"/>
    <property type="match status" value="2"/>
</dbReference>
<dbReference type="Gene3D" id="3.40.50.2300">
    <property type="match status" value="2"/>
</dbReference>
<keyword evidence="12" id="KW-1133">Transmembrane helix</keyword>
<dbReference type="SMART" id="SM00448">
    <property type="entry name" value="REC"/>
    <property type="match status" value="2"/>
</dbReference>
<evidence type="ECO:0000256" key="5">
    <source>
        <dbReference type="ARBA" id="ARBA00022553"/>
    </source>
</evidence>
<organism evidence="17">
    <name type="scientific">Vibrio coralliilyticus</name>
    <dbReference type="NCBI Taxonomy" id="190893"/>
    <lineage>
        <taxon>Bacteria</taxon>
        <taxon>Pseudomonadati</taxon>
        <taxon>Pseudomonadota</taxon>
        <taxon>Gammaproteobacteria</taxon>
        <taxon>Vibrionales</taxon>
        <taxon>Vibrionaceae</taxon>
        <taxon>Vibrio</taxon>
    </lineage>
</organism>
<keyword evidence="11" id="KW-0067">ATP-binding</keyword>
<dbReference type="AlphaFoldDB" id="A0A837GA72"/>
<sequence>MNQVQNYALDSKRILTGFVIASVMLLIAGSIGWMSLNQRFNTVDQYASNAQLLSTLDSVKMLEQSYIRLPQDEVSDDIYRQIDKAQTLSDVVIANGIDAQITDLLADYRQDFTQYIALSQSETTTREEMTIIAEEAADTIDVIQQLHEDFVENGIMSIEELREQVDEDSDNAIRAHWLVGLIANSQNHQKSYVLSKDQQELNQAQFELKKIDQLITLLDGKLTEQTSVNKLILVNNAKNRYLTSLVQLRSWSNIGEKLQQSILNQVNRSGDELARSATDLRNHLQDILRASQQAVSSTQIAISERLAVSSNLLVLQSSISEAQQLDRDYSLSLSPTRQQAIADQVNDYLEYSLRLLDSLSTQVPTDEEKINVDKIQTLTNSYYTLFNQLTSARSITSQQIAQLETTYEQLQSFIQPVYQEQLNTVENSGAIASYLAIGGGIFVVTLLLLGLLANKSHAALERFADKLALARDDADAANKAKSDFLANMSHEIRTPMNAIIGMSYLALKTDLSKAQRNYIQKVKLSADSLLGLINDILDFSKIEAGKLDIENVDFHLENVLDNISNLVGLRASERGLELLIHIDRNVPTALVGDPLRLGQILINLANNAVKFTEQGEIKVSIALEKKDGNDITLKFSVTDSGIGMTPEQCNKLFNKFTQADSSTTRKYGGTGLGLAISKELCQLMGGDIGVTSEQGKGSTFTFTVQLGVSHALKQEQLLVPKELGQLKILVVDDNASARLIVEDILESLQFETTSVTNVDSALDELEEAITRKQPYDLVISDWQMPVKDGIDLAEIMWDRLAEPDQPKLLMLTAYGREELTDAFINRQLTPPSILDKPVTSSHLFDAIVTLYGVEGSRVSRSDVEEQTQLANAQQLAGAQLLLVEDNEINQELATELLEGQQVHVTIAENGQVAIDLYKSHDFDGILMDCQMPVMDGYEATEFIRQKLDDKQIPIIAMTANVMERDKEKAKNAGMNDIIAKPIDVGAMFSTLAKWITPKHPQQLVAGAEHSTEQVPNIAGLDITSGLTRASGNADLYTKLILRFASTYADTNAVETAVTDEDSATRKRNIHSLKGVAGNIGATSLHELCQELEHDSTNQDLRQRMLKSLTALVENIHASELHSEKPAVSSANGIFNQDLFDQLKQAIDENDTQALSIMEDIASSSSVGLSESDFAQLNNALEEFDFDLGQEILSNRAHKVSNTNAP</sequence>
<dbReference type="Gene3D" id="1.10.287.130">
    <property type="match status" value="1"/>
</dbReference>
<evidence type="ECO:0000256" key="13">
    <source>
        <dbReference type="ARBA" id="ARBA00023012"/>
    </source>
</evidence>
<evidence type="ECO:0000256" key="7">
    <source>
        <dbReference type="ARBA" id="ARBA00022692"/>
    </source>
</evidence>
<dbReference type="InterPro" id="IPR003594">
    <property type="entry name" value="HATPase_dom"/>
</dbReference>
<dbReference type="CDD" id="cd00082">
    <property type="entry name" value="HisKA"/>
    <property type="match status" value="1"/>
</dbReference>
<evidence type="ECO:0000256" key="10">
    <source>
        <dbReference type="ARBA" id="ARBA00022801"/>
    </source>
</evidence>
<evidence type="ECO:0000256" key="11">
    <source>
        <dbReference type="ARBA" id="ARBA00022840"/>
    </source>
</evidence>
<evidence type="ECO:0000256" key="15">
    <source>
        <dbReference type="ARBA" id="ARBA00064003"/>
    </source>
</evidence>
<dbReference type="SUPFAM" id="SSF52172">
    <property type="entry name" value="CheY-like"/>
    <property type="match status" value="2"/>
</dbReference>
<dbReference type="PANTHER" id="PTHR45339">
    <property type="entry name" value="HYBRID SIGNAL TRANSDUCTION HISTIDINE KINASE J"/>
    <property type="match status" value="1"/>
</dbReference>
<comment type="catalytic activity">
    <reaction evidence="1">
        <text>ATP + protein L-histidine = ADP + protein N-phospho-L-histidine.</text>
        <dbReference type="EC" id="2.7.13.3"/>
    </reaction>
</comment>
<dbReference type="PROSITE" id="PS50109">
    <property type="entry name" value="HIS_KIN"/>
    <property type="match status" value="1"/>
</dbReference>
<dbReference type="PRINTS" id="PR00344">
    <property type="entry name" value="BCTRLSENSOR"/>
</dbReference>
<dbReference type="SUPFAM" id="SSF47226">
    <property type="entry name" value="Histidine-containing phosphotransfer domain, HPT domain"/>
    <property type="match status" value="1"/>
</dbReference>
<dbReference type="InterPro" id="IPR004358">
    <property type="entry name" value="Sig_transdc_His_kin-like_C"/>
</dbReference>
<dbReference type="InterPro" id="IPR036097">
    <property type="entry name" value="HisK_dim/P_sf"/>
</dbReference>
<dbReference type="GO" id="GO:0016787">
    <property type="term" value="F:hydrolase activity"/>
    <property type="evidence" value="ECO:0007669"/>
    <property type="project" value="UniProtKB-KW"/>
</dbReference>
<evidence type="ECO:0000256" key="3">
    <source>
        <dbReference type="ARBA" id="ARBA00012438"/>
    </source>
</evidence>
<dbReference type="Pfam" id="PF01627">
    <property type="entry name" value="Hpt"/>
    <property type="match status" value="1"/>
</dbReference>
<keyword evidence="5" id="KW-0597">Phosphoprotein</keyword>
<protein>
    <recommendedName>
        <fullName evidence="16">Sensory/regulatory protein RpfC</fullName>
        <ecNumber evidence="3">2.7.13.3</ecNumber>
    </recommendedName>
</protein>
<accession>A0A837GA72</accession>
<dbReference type="SUPFAM" id="SSF55874">
    <property type="entry name" value="ATPase domain of HSP90 chaperone/DNA topoisomerase II/histidine kinase"/>
    <property type="match status" value="1"/>
</dbReference>
<dbReference type="GO" id="GO:0005886">
    <property type="term" value="C:plasma membrane"/>
    <property type="evidence" value="ECO:0007669"/>
    <property type="project" value="UniProtKB-SubCell"/>
</dbReference>
<dbReference type="InterPro" id="IPR008207">
    <property type="entry name" value="Sig_transdc_His_kin_Hpt_dom"/>
</dbReference>
<dbReference type="GO" id="GO:0000155">
    <property type="term" value="F:phosphorelay sensor kinase activity"/>
    <property type="evidence" value="ECO:0007669"/>
    <property type="project" value="InterPro"/>
</dbReference>
<dbReference type="Gene3D" id="1.20.120.160">
    <property type="entry name" value="HPT domain"/>
    <property type="match status" value="1"/>
</dbReference>
<keyword evidence="8" id="KW-0547">Nucleotide-binding</keyword>
<evidence type="ECO:0000256" key="6">
    <source>
        <dbReference type="ARBA" id="ARBA00022679"/>
    </source>
</evidence>
<name>A0A837GA72_9VIBR</name>
<dbReference type="SMART" id="SM00387">
    <property type="entry name" value="HATPase_c"/>
    <property type="match status" value="1"/>
</dbReference>
<proteinExistence type="predicted"/>
<keyword evidence="10" id="KW-0378">Hydrolase</keyword>
<evidence type="ECO:0000256" key="8">
    <source>
        <dbReference type="ARBA" id="ARBA00022741"/>
    </source>
</evidence>
<dbReference type="InterPro" id="IPR036641">
    <property type="entry name" value="HPT_dom_sf"/>
</dbReference>
<dbReference type="InterPro" id="IPR003661">
    <property type="entry name" value="HisK_dim/P_dom"/>
</dbReference>
<keyword evidence="13" id="KW-0902">Two-component regulatory system</keyword>
<dbReference type="EMBL" id="JXXR01000005">
    <property type="protein sequence ID" value="KJY75752.1"/>
    <property type="molecule type" value="Genomic_DNA"/>
</dbReference>
<dbReference type="FunFam" id="3.30.565.10:FF:000010">
    <property type="entry name" value="Sensor histidine kinase RcsC"/>
    <property type="match status" value="1"/>
</dbReference>
<dbReference type="RefSeq" id="WP_045985386.1">
    <property type="nucleotide sequence ID" value="NZ_CP063051.1"/>
</dbReference>
<dbReference type="PROSITE" id="PS50110">
    <property type="entry name" value="RESPONSE_REGULATORY"/>
    <property type="match status" value="2"/>
</dbReference>
<dbReference type="InterPro" id="IPR001789">
    <property type="entry name" value="Sig_transdc_resp-reg_receiver"/>
</dbReference>
<dbReference type="CDD" id="cd00156">
    <property type="entry name" value="REC"/>
    <property type="match status" value="1"/>
</dbReference>
<evidence type="ECO:0000256" key="2">
    <source>
        <dbReference type="ARBA" id="ARBA00004651"/>
    </source>
</evidence>
<dbReference type="SMART" id="SM00388">
    <property type="entry name" value="HisKA"/>
    <property type="match status" value="1"/>
</dbReference>
<dbReference type="PROSITE" id="PS50894">
    <property type="entry name" value="HPT"/>
    <property type="match status" value="1"/>
</dbReference>
<comment type="subcellular location">
    <subcellularLocation>
        <location evidence="2">Cell membrane</location>
        <topology evidence="2">Multi-pass membrane protein</topology>
    </subcellularLocation>
</comment>